<feature type="signal peptide" evidence="1">
    <location>
        <begin position="1"/>
        <end position="24"/>
    </location>
</feature>
<reference evidence="2 3" key="1">
    <citation type="submission" date="2019-06" db="EMBL/GenBank/DDBJ databases">
        <title>Persicimonas caeni gen. nov., sp. nov., a predatory bacterium isolated from solar saltern.</title>
        <authorList>
            <person name="Wang S."/>
        </authorList>
    </citation>
    <scope>NUCLEOTIDE SEQUENCE [LARGE SCALE GENOMIC DNA]</scope>
    <source>
        <strain evidence="2 3">YN101</strain>
    </source>
</reference>
<dbReference type="InterPro" id="IPR025737">
    <property type="entry name" value="FApF"/>
</dbReference>
<dbReference type="OrthoDB" id="8770768at2"/>
<accession>A0A4Y6PY81</accession>
<dbReference type="AlphaFoldDB" id="A0A4Y6PY81"/>
<evidence type="ECO:0000313" key="2">
    <source>
        <dbReference type="EMBL" id="QDG53282.1"/>
    </source>
</evidence>
<gene>
    <name evidence="2" type="ORF">FIV42_21805</name>
</gene>
<organism evidence="2 3">
    <name type="scientific">Persicimonas caeni</name>
    <dbReference type="NCBI Taxonomy" id="2292766"/>
    <lineage>
        <taxon>Bacteria</taxon>
        <taxon>Deltaproteobacteria</taxon>
        <taxon>Bradymonadales</taxon>
        <taxon>Bradymonadaceae</taxon>
        <taxon>Persicimonas</taxon>
    </lineage>
</organism>
<name>A0A4Y6PY81_PERCE</name>
<sequence length="269" mass="28576">MGRPLILLFVWSFTFLLCPAVSHARDGSEASTKRPDELITDRPDFTESASTVPALRLQLEAGIQYTHQDLLDEAAPAGHTGNYDANSVSAPSLLLRFGVSDWAELRLGVPDISYESITGADDNIIFGEVSLGAKFATSLSDKLNVGVIPFVDVGTETGDVGGGFIAAAAVDLTANVGLGVNAGVTTFEDGLDERQWEWRGSAALGIGLSDDLSAFIETYALIPDGDFNLFVDTGFTYLVAHYVQLDAYLGTQVPDAEEIFAGTGISVLF</sequence>
<dbReference type="Proteomes" id="UP000315995">
    <property type="component" value="Chromosome"/>
</dbReference>
<keyword evidence="1" id="KW-0732">Signal</keyword>
<accession>A0A5B8Y9X6</accession>
<protein>
    <submittedName>
        <fullName evidence="2">Transporter</fullName>
    </submittedName>
</protein>
<feature type="chain" id="PRO_5030106673" evidence="1">
    <location>
        <begin position="25"/>
        <end position="269"/>
    </location>
</feature>
<dbReference type="Pfam" id="PF13557">
    <property type="entry name" value="Phenol_MetA_deg"/>
    <property type="match status" value="1"/>
</dbReference>
<proteinExistence type="predicted"/>
<dbReference type="RefSeq" id="WP_141199743.1">
    <property type="nucleotide sequence ID" value="NZ_CP041186.1"/>
</dbReference>
<dbReference type="EMBL" id="CP041186">
    <property type="protein sequence ID" value="QDG53282.1"/>
    <property type="molecule type" value="Genomic_DNA"/>
</dbReference>
<evidence type="ECO:0000256" key="1">
    <source>
        <dbReference type="SAM" id="SignalP"/>
    </source>
</evidence>
<evidence type="ECO:0000313" key="3">
    <source>
        <dbReference type="Proteomes" id="UP000315995"/>
    </source>
</evidence>
<keyword evidence="3" id="KW-1185">Reference proteome</keyword>